<dbReference type="Gene3D" id="3.40.50.2300">
    <property type="match status" value="2"/>
</dbReference>
<dbReference type="InterPro" id="IPR011006">
    <property type="entry name" value="CheY-like_superfamily"/>
</dbReference>
<dbReference type="Proteomes" id="UP000278756">
    <property type="component" value="Chromosome 1"/>
</dbReference>
<evidence type="ECO:0000256" key="1">
    <source>
        <dbReference type="ARBA" id="ARBA00022553"/>
    </source>
</evidence>
<feature type="modified residue" description="4-aspartylphosphate" evidence="2">
    <location>
        <position position="184"/>
    </location>
</feature>
<dbReference type="EMBL" id="AP018827">
    <property type="protein sequence ID" value="BBF80786.1"/>
    <property type="molecule type" value="Genomic_DNA"/>
</dbReference>
<sequence>MTHSTALIIEDSAVQAQMIGRLISAQPGWSHIHFPTFREGYDALSSFSVQALFMDIFVGTTNGLAHIEAFRKRSGTAPIILMTAGSSQESIEETLRKARQARADFILRKPFGEGDVRRIFQTAFKDLSTRTRKKHVLVIDDSRTLRSFIRGALEFGGYRVSDAESMEAAFRDVDIAHVDLVVCDVFMPGMGGIKGMSYIKQTWPAVPVIAMSAGLDGQLSETDALNATGRIGADVGIAKPFEGRQLLELADRLLKTAVLV</sequence>
<evidence type="ECO:0000259" key="3">
    <source>
        <dbReference type="PROSITE" id="PS50110"/>
    </source>
</evidence>
<evidence type="ECO:0000256" key="2">
    <source>
        <dbReference type="PROSITE-ProRule" id="PRU00169"/>
    </source>
</evidence>
<dbReference type="Pfam" id="PF00072">
    <property type="entry name" value="Response_reg"/>
    <property type="match status" value="2"/>
</dbReference>
<dbReference type="SMART" id="SM00448">
    <property type="entry name" value="REC"/>
    <property type="match status" value="2"/>
</dbReference>
<keyword evidence="1 2" id="KW-0597">Phosphoprotein</keyword>
<dbReference type="AlphaFoldDB" id="A0A3G9G2C0"/>
<name>A0A3G9G2C0_9CAUL</name>
<dbReference type="GO" id="GO:0000160">
    <property type="term" value="P:phosphorelay signal transduction system"/>
    <property type="evidence" value="ECO:0007669"/>
    <property type="project" value="InterPro"/>
</dbReference>
<dbReference type="InterPro" id="IPR001789">
    <property type="entry name" value="Sig_transdc_resp-reg_receiver"/>
</dbReference>
<reference evidence="5" key="1">
    <citation type="journal article" date="2017" name="Biotechnol. Biofuels">
        <title>Evaluation of environmental bacterial communities as a factor affecting the growth of duckweed Lemna minor.</title>
        <authorList>
            <person name="Ishizawa H."/>
            <person name="Kuroda M."/>
            <person name="Morikawa M."/>
            <person name="Ike M."/>
        </authorList>
    </citation>
    <scope>NUCLEOTIDE SEQUENCE [LARGE SCALE GENOMIC DNA]</scope>
    <source>
        <strain evidence="5">M6</strain>
    </source>
</reference>
<feature type="domain" description="Response regulatory" evidence="3">
    <location>
        <begin position="5"/>
        <end position="124"/>
    </location>
</feature>
<gene>
    <name evidence="4" type="ORF">EM6_1371</name>
</gene>
<protein>
    <submittedName>
        <fullName evidence="4">Response regulator receiver protein</fullName>
    </submittedName>
</protein>
<organism evidence="4 5">
    <name type="scientific">Asticcacaulis excentricus</name>
    <dbReference type="NCBI Taxonomy" id="78587"/>
    <lineage>
        <taxon>Bacteria</taxon>
        <taxon>Pseudomonadati</taxon>
        <taxon>Pseudomonadota</taxon>
        <taxon>Alphaproteobacteria</taxon>
        <taxon>Caulobacterales</taxon>
        <taxon>Caulobacteraceae</taxon>
        <taxon>Asticcacaulis</taxon>
    </lineage>
</organism>
<reference evidence="5" key="2">
    <citation type="journal article" date="2017" name="Plant Physiol. Biochem.">
        <title>Differential oxidative and antioxidative response of duckweed Lemna minor toward plant growth promoting/inhibiting bacteria.</title>
        <authorList>
            <person name="Ishizawa H."/>
            <person name="Kuroda M."/>
            <person name="Morikawa M."/>
            <person name="Ike M."/>
        </authorList>
    </citation>
    <scope>NUCLEOTIDE SEQUENCE [LARGE SCALE GENOMIC DNA]</scope>
    <source>
        <strain evidence="5">M6</strain>
    </source>
</reference>
<dbReference type="OrthoDB" id="7170810at2"/>
<evidence type="ECO:0000313" key="5">
    <source>
        <dbReference type="Proteomes" id="UP000278756"/>
    </source>
</evidence>
<dbReference type="PANTHER" id="PTHR44591:SF3">
    <property type="entry name" value="RESPONSE REGULATORY DOMAIN-CONTAINING PROTEIN"/>
    <property type="match status" value="1"/>
</dbReference>
<evidence type="ECO:0000313" key="4">
    <source>
        <dbReference type="EMBL" id="BBF80786.1"/>
    </source>
</evidence>
<feature type="modified residue" description="4-aspartylphosphate" evidence="2">
    <location>
        <position position="55"/>
    </location>
</feature>
<dbReference type="PANTHER" id="PTHR44591">
    <property type="entry name" value="STRESS RESPONSE REGULATOR PROTEIN 1"/>
    <property type="match status" value="1"/>
</dbReference>
<feature type="domain" description="Response regulatory" evidence="3">
    <location>
        <begin position="135"/>
        <end position="254"/>
    </location>
</feature>
<dbReference type="PROSITE" id="PS50110">
    <property type="entry name" value="RESPONSE_REGULATORY"/>
    <property type="match status" value="2"/>
</dbReference>
<accession>A0A3G9G2C0</accession>
<dbReference type="InterPro" id="IPR050595">
    <property type="entry name" value="Bact_response_regulator"/>
</dbReference>
<dbReference type="SUPFAM" id="SSF52172">
    <property type="entry name" value="CheY-like"/>
    <property type="match status" value="2"/>
</dbReference>
<proteinExistence type="predicted"/>
<dbReference type="RefSeq" id="WP_126421352.1">
    <property type="nucleotide sequence ID" value="NZ_AP018827.1"/>
</dbReference>
<dbReference type="CDD" id="cd00156">
    <property type="entry name" value="REC"/>
    <property type="match status" value="1"/>
</dbReference>